<dbReference type="EMBL" id="LFYR01000957">
    <property type="protein sequence ID" value="KMZ66765.1"/>
    <property type="molecule type" value="Genomic_DNA"/>
</dbReference>
<dbReference type="PANTHER" id="PTHR33881">
    <property type="entry name" value="NEUROGENIC LOCUS NOTCH-LIKE PROTEIN"/>
    <property type="match status" value="1"/>
</dbReference>
<keyword evidence="2" id="KW-0732">Signal</keyword>
<accession>A0A0K9PEX3</accession>
<dbReference type="PROSITE" id="PS50026">
    <property type="entry name" value="EGF_3"/>
    <property type="match status" value="1"/>
</dbReference>
<feature type="chain" id="PRO_5005527697" description="EGF-like domain-containing protein" evidence="2">
    <location>
        <begin position="24"/>
        <end position="250"/>
    </location>
</feature>
<name>A0A0K9PEX3_ZOSMR</name>
<dbReference type="PANTHER" id="PTHR33881:SF17">
    <property type="entry name" value="EGF-LIKE DOMAIN-CONTAINING PROTEIN"/>
    <property type="match status" value="1"/>
</dbReference>
<evidence type="ECO:0000313" key="5">
    <source>
        <dbReference type="Proteomes" id="UP000036987"/>
    </source>
</evidence>
<feature type="signal peptide" evidence="2">
    <location>
        <begin position="1"/>
        <end position="23"/>
    </location>
</feature>
<evidence type="ECO:0000313" key="4">
    <source>
        <dbReference type="EMBL" id="KMZ66765.1"/>
    </source>
</evidence>
<evidence type="ECO:0000256" key="2">
    <source>
        <dbReference type="SAM" id="SignalP"/>
    </source>
</evidence>
<evidence type="ECO:0000259" key="3">
    <source>
        <dbReference type="PROSITE" id="PS50026"/>
    </source>
</evidence>
<comment type="caution">
    <text evidence="4">The sequence shown here is derived from an EMBL/GenBank/DDBJ whole genome shotgun (WGS) entry which is preliminary data.</text>
</comment>
<keyword evidence="5" id="KW-1185">Reference proteome</keyword>
<keyword evidence="1" id="KW-0245">EGF-like domain</keyword>
<organism evidence="4 5">
    <name type="scientific">Zostera marina</name>
    <name type="common">Eelgrass</name>
    <dbReference type="NCBI Taxonomy" id="29655"/>
    <lineage>
        <taxon>Eukaryota</taxon>
        <taxon>Viridiplantae</taxon>
        <taxon>Streptophyta</taxon>
        <taxon>Embryophyta</taxon>
        <taxon>Tracheophyta</taxon>
        <taxon>Spermatophyta</taxon>
        <taxon>Magnoliopsida</taxon>
        <taxon>Liliopsida</taxon>
        <taxon>Zosteraceae</taxon>
        <taxon>Zostera</taxon>
    </lineage>
</organism>
<protein>
    <recommendedName>
        <fullName evidence="3">EGF-like domain-containing protein</fullName>
    </recommendedName>
</protein>
<dbReference type="InterPro" id="IPR000742">
    <property type="entry name" value="EGF"/>
</dbReference>
<dbReference type="AlphaFoldDB" id="A0A0K9PEX3"/>
<proteinExistence type="predicted"/>
<comment type="caution">
    <text evidence="1">Lacks conserved residue(s) required for the propagation of feature annotation.</text>
</comment>
<gene>
    <name evidence="4" type="ORF">ZOSMA_289G00060</name>
</gene>
<feature type="domain" description="EGF-like" evidence="3">
    <location>
        <begin position="148"/>
        <end position="185"/>
    </location>
</feature>
<reference evidence="5" key="1">
    <citation type="journal article" date="2016" name="Nature">
        <title>The genome of the seagrass Zostera marina reveals angiosperm adaptation to the sea.</title>
        <authorList>
            <person name="Olsen J.L."/>
            <person name="Rouze P."/>
            <person name="Verhelst B."/>
            <person name="Lin Y.-C."/>
            <person name="Bayer T."/>
            <person name="Collen J."/>
            <person name="Dattolo E."/>
            <person name="De Paoli E."/>
            <person name="Dittami S."/>
            <person name="Maumus F."/>
            <person name="Michel G."/>
            <person name="Kersting A."/>
            <person name="Lauritano C."/>
            <person name="Lohaus R."/>
            <person name="Toepel M."/>
            <person name="Tonon T."/>
            <person name="Vanneste K."/>
            <person name="Amirebrahimi M."/>
            <person name="Brakel J."/>
            <person name="Bostroem C."/>
            <person name="Chovatia M."/>
            <person name="Grimwood J."/>
            <person name="Jenkins J.W."/>
            <person name="Jueterbock A."/>
            <person name="Mraz A."/>
            <person name="Stam W.T."/>
            <person name="Tice H."/>
            <person name="Bornberg-Bauer E."/>
            <person name="Green P.J."/>
            <person name="Pearson G.A."/>
            <person name="Procaccini G."/>
            <person name="Duarte C.M."/>
            <person name="Schmutz J."/>
            <person name="Reusch T.B.H."/>
            <person name="Van de Peer Y."/>
        </authorList>
    </citation>
    <scope>NUCLEOTIDE SEQUENCE [LARGE SCALE GENOMIC DNA]</scope>
    <source>
        <strain evidence="5">cv. Finnish</strain>
    </source>
</reference>
<dbReference type="OrthoDB" id="1914642at2759"/>
<dbReference type="Proteomes" id="UP000036987">
    <property type="component" value="Unassembled WGS sequence"/>
</dbReference>
<evidence type="ECO:0000256" key="1">
    <source>
        <dbReference type="PROSITE-ProRule" id="PRU00076"/>
    </source>
</evidence>
<sequence length="250" mass="26598">MGVGRIFVLVSALVLLFVPPSSSTEGTPWDFPGSWMPPSYGPNFGPPDLGNITCEDVGCGNGNCTMSKSNHSSSSSANDGSSYSYSYNYSYSFQCSCEPGWNRSAASSYQYLPCVIPNCEFSDSCVQNRSSFLPKITPPEMPYDQNNIMNACTWAICGQGGTCVNTSSFNYKCNCEEGFINLLGMEGLPCYKPCPQNDPGAQCKQLGIGSIKSSSGASDQNKSKGVTTATSGMKLLALVIFMVSLITSAS</sequence>